<dbReference type="EMBL" id="JAWCUI010000074">
    <property type="protein sequence ID" value="KAL1889441.1"/>
    <property type="molecule type" value="Genomic_DNA"/>
</dbReference>
<feature type="compositionally biased region" description="Low complexity" evidence="1">
    <location>
        <begin position="280"/>
        <end position="293"/>
    </location>
</feature>
<evidence type="ECO:0000256" key="2">
    <source>
        <dbReference type="SAM" id="SignalP"/>
    </source>
</evidence>
<organism evidence="3 4">
    <name type="scientific">Sporothrix stenoceras</name>
    <dbReference type="NCBI Taxonomy" id="5173"/>
    <lineage>
        <taxon>Eukaryota</taxon>
        <taxon>Fungi</taxon>
        <taxon>Dikarya</taxon>
        <taxon>Ascomycota</taxon>
        <taxon>Pezizomycotina</taxon>
        <taxon>Sordariomycetes</taxon>
        <taxon>Sordariomycetidae</taxon>
        <taxon>Ophiostomatales</taxon>
        <taxon>Ophiostomataceae</taxon>
        <taxon>Sporothrix</taxon>
    </lineage>
</organism>
<name>A0ABR3YMB9_9PEZI</name>
<dbReference type="Pfam" id="PF14273">
    <property type="entry name" value="DUF4360"/>
    <property type="match status" value="1"/>
</dbReference>
<evidence type="ECO:0000256" key="1">
    <source>
        <dbReference type="SAM" id="MobiDB-lite"/>
    </source>
</evidence>
<feature type="compositionally biased region" description="Pro residues" evidence="1">
    <location>
        <begin position="294"/>
        <end position="308"/>
    </location>
</feature>
<accession>A0ABR3YMB9</accession>
<evidence type="ECO:0000313" key="3">
    <source>
        <dbReference type="EMBL" id="KAL1889441.1"/>
    </source>
</evidence>
<evidence type="ECO:0000313" key="4">
    <source>
        <dbReference type="Proteomes" id="UP001583186"/>
    </source>
</evidence>
<proteinExistence type="predicted"/>
<feature type="signal peptide" evidence="2">
    <location>
        <begin position="1"/>
        <end position="19"/>
    </location>
</feature>
<keyword evidence="4" id="KW-1185">Reference proteome</keyword>
<feature type="compositionally biased region" description="Low complexity" evidence="1">
    <location>
        <begin position="253"/>
        <end position="273"/>
    </location>
</feature>
<comment type="caution">
    <text evidence="3">The sequence shown here is derived from an EMBL/GenBank/DDBJ whole genome shotgun (WGS) entry which is preliminary data.</text>
</comment>
<dbReference type="Proteomes" id="UP001583186">
    <property type="component" value="Unassembled WGS sequence"/>
</dbReference>
<sequence length="317" mass="32004">MPSFTRLAGLAAVLGSAHAYPQATGADVPPFVIAPSVLNLTESGSGCPIGDGGMVNQIKNGTPVFAFMGWGLTLNGSAIPVQLPEGSTGNNTSGPGAQDNHVVRGSVAKFCKESITLGNAPVGYQVHIGEVTISGVAELDPASFIGVRVNTRFDHIEAGRARTTVNASSLVKGTFSVTLTPSPVIWSPCVNETGRLPIISVRTSVSINGTAVEATGTYSSGKLGDGADIGSTSTGMDKALNLHFVPEWRPCPAETLAPSAPAAPSETSTAKAEPAPPAESTPAASAPTTSTVPVPDPPIKDPPAPSPPMNMGGMGGM</sequence>
<protein>
    <submittedName>
        <fullName evidence="3">Uncharacterized protein</fullName>
    </submittedName>
</protein>
<feature type="chain" id="PRO_5046382044" evidence="2">
    <location>
        <begin position="20"/>
        <end position="317"/>
    </location>
</feature>
<keyword evidence="2" id="KW-0732">Signal</keyword>
<gene>
    <name evidence="3" type="ORF">Sste5346_008925</name>
</gene>
<reference evidence="3 4" key="1">
    <citation type="journal article" date="2024" name="IMA Fungus">
        <title>IMA Genome - F19 : A genome assembly and annotation guide to empower mycologists, including annotated draft genome sequences of Ceratocystis pirilliformis, Diaporthe australafricana, Fusarium ophioides, Paecilomyces lecythidis, and Sporothrix stenoceras.</title>
        <authorList>
            <person name="Aylward J."/>
            <person name="Wilson A.M."/>
            <person name="Visagie C.M."/>
            <person name="Spraker J."/>
            <person name="Barnes I."/>
            <person name="Buitendag C."/>
            <person name="Ceriani C."/>
            <person name="Del Mar Angel L."/>
            <person name="du Plessis D."/>
            <person name="Fuchs T."/>
            <person name="Gasser K."/>
            <person name="Kramer D."/>
            <person name="Li W."/>
            <person name="Munsamy K."/>
            <person name="Piso A."/>
            <person name="Price J.L."/>
            <person name="Sonnekus B."/>
            <person name="Thomas C."/>
            <person name="van der Nest A."/>
            <person name="van Dijk A."/>
            <person name="van Heerden A."/>
            <person name="van Vuuren N."/>
            <person name="Yilmaz N."/>
            <person name="Duong T.A."/>
            <person name="van der Merwe N.A."/>
            <person name="Wingfield M.J."/>
            <person name="Wingfield B.D."/>
        </authorList>
    </citation>
    <scope>NUCLEOTIDE SEQUENCE [LARGE SCALE GENOMIC DNA]</scope>
    <source>
        <strain evidence="3 4">CMW 5346</strain>
    </source>
</reference>
<feature type="region of interest" description="Disordered" evidence="1">
    <location>
        <begin position="252"/>
        <end position="317"/>
    </location>
</feature>
<dbReference type="InterPro" id="IPR025649">
    <property type="entry name" value="DUF4360"/>
</dbReference>